<evidence type="ECO:0000313" key="2">
    <source>
        <dbReference type="Proteomes" id="UP000821865"/>
    </source>
</evidence>
<evidence type="ECO:0000313" key="1">
    <source>
        <dbReference type="EMBL" id="KAH7958668.1"/>
    </source>
</evidence>
<keyword evidence="2" id="KW-1185">Reference proteome</keyword>
<accession>A0ACB8D2P6</accession>
<protein>
    <submittedName>
        <fullName evidence="1">Uncharacterized protein</fullName>
    </submittedName>
</protein>
<reference evidence="1" key="1">
    <citation type="submission" date="2020-05" db="EMBL/GenBank/DDBJ databases">
        <title>Large-scale comparative analyses of tick genomes elucidate their genetic diversity and vector capacities.</title>
        <authorList>
            <person name="Jia N."/>
            <person name="Wang J."/>
            <person name="Shi W."/>
            <person name="Du L."/>
            <person name="Sun Y."/>
            <person name="Zhan W."/>
            <person name="Jiang J."/>
            <person name="Wang Q."/>
            <person name="Zhang B."/>
            <person name="Ji P."/>
            <person name="Sakyi L.B."/>
            <person name="Cui X."/>
            <person name="Yuan T."/>
            <person name="Jiang B."/>
            <person name="Yang W."/>
            <person name="Lam T.T.-Y."/>
            <person name="Chang Q."/>
            <person name="Ding S."/>
            <person name="Wang X."/>
            <person name="Zhu J."/>
            <person name="Ruan X."/>
            <person name="Zhao L."/>
            <person name="Wei J."/>
            <person name="Que T."/>
            <person name="Du C."/>
            <person name="Cheng J."/>
            <person name="Dai P."/>
            <person name="Han X."/>
            <person name="Huang E."/>
            <person name="Gao Y."/>
            <person name="Liu J."/>
            <person name="Shao H."/>
            <person name="Ye R."/>
            <person name="Li L."/>
            <person name="Wei W."/>
            <person name="Wang X."/>
            <person name="Wang C."/>
            <person name="Yang T."/>
            <person name="Huo Q."/>
            <person name="Li W."/>
            <person name="Guo W."/>
            <person name="Chen H."/>
            <person name="Zhou L."/>
            <person name="Ni X."/>
            <person name="Tian J."/>
            <person name="Zhou Y."/>
            <person name="Sheng Y."/>
            <person name="Liu T."/>
            <person name="Pan Y."/>
            <person name="Xia L."/>
            <person name="Li J."/>
            <person name="Zhao F."/>
            <person name="Cao W."/>
        </authorList>
    </citation>
    <scope>NUCLEOTIDE SEQUENCE</scope>
    <source>
        <strain evidence="1">Dsil-2018</strain>
    </source>
</reference>
<sequence>MDKNSKDALVTSIINCLTSFLAGFVIFSVLGYMAHVLQKDIGDVATDDSSGEASSESWSPSVSVPLLAVDVSSRCRWFAPEPPLHPSSVASPSFW</sequence>
<dbReference type="Proteomes" id="UP000821865">
    <property type="component" value="Chromosome 3"/>
</dbReference>
<dbReference type="EMBL" id="CM023472">
    <property type="protein sequence ID" value="KAH7958668.1"/>
    <property type="molecule type" value="Genomic_DNA"/>
</dbReference>
<comment type="caution">
    <text evidence="1">The sequence shown here is derived from an EMBL/GenBank/DDBJ whole genome shotgun (WGS) entry which is preliminary data.</text>
</comment>
<proteinExistence type="predicted"/>
<name>A0ACB8D2P6_DERSI</name>
<gene>
    <name evidence="1" type="ORF">HPB49_004083</name>
</gene>
<organism evidence="1 2">
    <name type="scientific">Dermacentor silvarum</name>
    <name type="common">Tick</name>
    <dbReference type="NCBI Taxonomy" id="543639"/>
    <lineage>
        <taxon>Eukaryota</taxon>
        <taxon>Metazoa</taxon>
        <taxon>Ecdysozoa</taxon>
        <taxon>Arthropoda</taxon>
        <taxon>Chelicerata</taxon>
        <taxon>Arachnida</taxon>
        <taxon>Acari</taxon>
        <taxon>Parasitiformes</taxon>
        <taxon>Ixodida</taxon>
        <taxon>Ixodoidea</taxon>
        <taxon>Ixodidae</taxon>
        <taxon>Rhipicephalinae</taxon>
        <taxon>Dermacentor</taxon>
    </lineage>
</organism>